<reference evidence="2" key="2">
    <citation type="submission" date="2021-01" db="UniProtKB">
        <authorList>
            <consortium name="EnsemblPlants"/>
        </authorList>
    </citation>
    <scope>IDENTIFICATION</scope>
</reference>
<name>A0A7N2LLQ2_QUELO</name>
<dbReference type="GO" id="GO:0004523">
    <property type="term" value="F:RNA-DNA hybrid ribonuclease activity"/>
    <property type="evidence" value="ECO:0007669"/>
    <property type="project" value="InterPro"/>
</dbReference>
<dbReference type="EMBL" id="LRBV02000004">
    <property type="status" value="NOT_ANNOTATED_CDS"/>
    <property type="molecule type" value="Genomic_DNA"/>
</dbReference>
<dbReference type="PANTHER" id="PTHR47074:SF48">
    <property type="entry name" value="POLYNUCLEOTIDYL TRANSFERASE, RIBONUCLEASE H-LIKE SUPERFAMILY PROTEIN"/>
    <property type="match status" value="1"/>
</dbReference>
<reference evidence="2 3" key="1">
    <citation type="journal article" date="2016" name="G3 (Bethesda)">
        <title>First Draft Assembly and Annotation of the Genome of a California Endemic Oak Quercus lobata Nee (Fagaceae).</title>
        <authorList>
            <person name="Sork V.L."/>
            <person name="Fitz-Gibbon S.T."/>
            <person name="Puiu D."/>
            <person name="Crepeau M."/>
            <person name="Gugger P.F."/>
            <person name="Sherman R."/>
            <person name="Stevens K."/>
            <person name="Langley C.H."/>
            <person name="Pellegrini M."/>
            <person name="Salzberg S.L."/>
        </authorList>
    </citation>
    <scope>NUCLEOTIDE SEQUENCE [LARGE SCALE GENOMIC DNA]</scope>
    <source>
        <strain evidence="2 3">cv. SW786</strain>
    </source>
</reference>
<dbReference type="SUPFAM" id="SSF53098">
    <property type="entry name" value="Ribonuclease H-like"/>
    <property type="match status" value="1"/>
</dbReference>
<dbReference type="InterPro" id="IPR044730">
    <property type="entry name" value="RNase_H-like_dom_plant"/>
</dbReference>
<evidence type="ECO:0000313" key="2">
    <source>
        <dbReference type="EnsemblPlants" id="QL04p096329:mrna:CDS:1"/>
    </source>
</evidence>
<dbReference type="InterPro" id="IPR012337">
    <property type="entry name" value="RNaseH-like_sf"/>
</dbReference>
<keyword evidence="3" id="KW-1185">Reference proteome</keyword>
<feature type="domain" description="RNase H type-1" evidence="1">
    <location>
        <begin position="72"/>
        <end position="152"/>
    </location>
</feature>
<sequence>MAELFAYIEWSIWHNRNARKFGTVTMPMEMIYTDAVQRLQEFHSAQDPPLPQEAAPHPTHWLPPPPGFYKINYDGATFQDLASAGLGVVARDSDGRVIAALSERIFLPPTVEALEALACRKAVAFTIDLDIRDVVFEGDSETIFKQLSSDQPSMAALWPLS</sequence>
<evidence type="ECO:0000259" key="1">
    <source>
        <dbReference type="Pfam" id="PF13456"/>
    </source>
</evidence>
<protein>
    <recommendedName>
        <fullName evidence="1">RNase H type-1 domain-containing protein</fullName>
    </recommendedName>
</protein>
<dbReference type="Gramene" id="QL04p096329:mrna">
    <property type="protein sequence ID" value="QL04p096329:mrna:CDS:1"/>
    <property type="gene ID" value="QL04p096329"/>
</dbReference>
<dbReference type="Proteomes" id="UP000594261">
    <property type="component" value="Chromosome 4"/>
</dbReference>
<dbReference type="InterPro" id="IPR002156">
    <property type="entry name" value="RNaseH_domain"/>
</dbReference>
<dbReference type="InterPro" id="IPR052929">
    <property type="entry name" value="RNase_H-like_EbsB-rel"/>
</dbReference>
<dbReference type="PANTHER" id="PTHR47074">
    <property type="entry name" value="BNAC02G40300D PROTEIN"/>
    <property type="match status" value="1"/>
</dbReference>
<dbReference type="EnsemblPlants" id="QL04p096329:mrna">
    <property type="protein sequence ID" value="QL04p096329:mrna:CDS:1"/>
    <property type="gene ID" value="QL04p096329"/>
</dbReference>
<dbReference type="Gene3D" id="3.30.420.10">
    <property type="entry name" value="Ribonuclease H-like superfamily/Ribonuclease H"/>
    <property type="match status" value="1"/>
</dbReference>
<dbReference type="GO" id="GO:0003676">
    <property type="term" value="F:nucleic acid binding"/>
    <property type="evidence" value="ECO:0007669"/>
    <property type="project" value="InterPro"/>
</dbReference>
<dbReference type="Pfam" id="PF13456">
    <property type="entry name" value="RVT_3"/>
    <property type="match status" value="1"/>
</dbReference>
<dbReference type="InterPro" id="IPR036397">
    <property type="entry name" value="RNaseH_sf"/>
</dbReference>
<accession>A0A7N2LLQ2</accession>
<organism evidence="2 3">
    <name type="scientific">Quercus lobata</name>
    <name type="common">Valley oak</name>
    <dbReference type="NCBI Taxonomy" id="97700"/>
    <lineage>
        <taxon>Eukaryota</taxon>
        <taxon>Viridiplantae</taxon>
        <taxon>Streptophyta</taxon>
        <taxon>Embryophyta</taxon>
        <taxon>Tracheophyta</taxon>
        <taxon>Spermatophyta</taxon>
        <taxon>Magnoliopsida</taxon>
        <taxon>eudicotyledons</taxon>
        <taxon>Gunneridae</taxon>
        <taxon>Pentapetalae</taxon>
        <taxon>rosids</taxon>
        <taxon>fabids</taxon>
        <taxon>Fagales</taxon>
        <taxon>Fagaceae</taxon>
        <taxon>Quercus</taxon>
    </lineage>
</organism>
<dbReference type="AlphaFoldDB" id="A0A7N2LLQ2"/>
<dbReference type="OMA" id="AFVICHI"/>
<evidence type="ECO:0000313" key="3">
    <source>
        <dbReference type="Proteomes" id="UP000594261"/>
    </source>
</evidence>
<dbReference type="CDD" id="cd06222">
    <property type="entry name" value="RNase_H_like"/>
    <property type="match status" value="1"/>
</dbReference>
<dbReference type="InParanoid" id="A0A7N2LLQ2"/>
<proteinExistence type="predicted"/>